<proteinExistence type="predicted"/>
<evidence type="ECO:0000313" key="1">
    <source>
        <dbReference type="Proteomes" id="UP000887576"/>
    </source>
</evidence>
<dbReference type="WBParaSite" id="JU765_v2.g19220.t1">
    <property type="protein sequence ID" value="JU765_v2.g19220.t1"/>
    <property type="gene ID" value="JU765_v2.g19220"/>
</dbReference>
<name>A0AC34QTR2_9BILA</name>
<organism evidence="1 2">
    <name type="scientific">Panagrolaimus sp. JU765</name>
    <dbReference type="NCBI Taxonomy" id="591449"/>
    <lineage>
        <taxon>Eukaryota</taxon>
        <taxon>Metazoa</taxon>
        <taxon>Ecdysozoa</taxon>
        <taxon>Nematoda</taxon>
        <taxon>Chromadorea</taxon>
        <taxon>Rhabditida</taxon>
        <taxon>Tylenchina</taxon>
        <taxon>Panagrolaimomorpha</taxon>
        <taxon>Panagrolaimoidea</taxon>
        <taxon>Panagrolaimidae</taxon>
        <taxon>Panagrolaimus</taxon>
    </lineage>
</organism>
<reference evidence="2" key="1">
    <citation type="submission" date="2022-11" db="UniProtKB">
        <authorList>
            <consortium name="WormBaseParasite"/>
        </authorList>
    </citation>
    <scope>IDENTIFICATION</scope>
</reference>
<accession>A0AC34QTR2</accession>
<protein>
    <submittedName>
        <fullName evidence="2">Otopetrin</fullName>
    </submittedName>
</protein>
<sequence>MTFMKKLRNTFRRHSADPEYAREQDFPISTKQTTTIGSDVVFEEGPTETVEPIQEPTPRGRSFNRSLSIYKAELPSIDCRLRRFSYHPRDNFTNIWLNFHDFDDKEMTNTNNDLPQQSSKNLPQNQTLTDQTQNRRPSRPPLSSINDESMSNISSKSTKPVEDSLEETIVEMKNVNMDDNDKSGEMFRSGSMSSSISEEMQNPMDHSQRWVDNLDAKNSVMIALTAFYALIMTIFALVFELSHLLSGENRRALEKKDLIFGLYMYGMAVIFLFYCYAVLLLNPRWKTLIESLKKFLKPRKFSMDSNTSVDDSLSMAAATVHRKVTHDAPSAGSLFLRLGCVIFGMIGTVYYAFNAFLGFNEKNVEKGIIALDICAIVFVFTQMHFLFCNWKMTIMGHHTIARFGTMHLVAANLWTWIRYVLIEESVMDKEIRHIFTGHDYNETNHTMNIHEESREHTSEESSYGVSELLHSETANRIPRSVKFDCSGGADCVLGSITDIMYTSIVEYSLIGAAIMFIVWKNIDHVRQTPTAYVKRKHQIRVDCSKTTSGLFCGLAFLAATFTSMAVFYGYSLIKRNQTAAFVFSITDIVQYVIATLASVYALWQMRLLRYHRSSARKSNINPSQELLDRILLSLGMIGEMIYSVAGLVGLTGYHTWQPLSLVLLFCHITRLLQVGLQSCLIYIAAKLRIQGDSFLREHQPGKQVITFLLIANIAMFFMNLLESEKAGVSETVVNFYGKKSWVFLVRSFSPLTIFYRFHSSVCLAEIWKNVYAWKD</sequence>
<evidence type="ECO:0000313" key="2">
    <source>
        <dbReference type="WBParaSite" id="JU765_v2.g19220.t1"/>
    </source>
</evidence>
<dbReference type="Proteomes" id="UP000887576">
    <property type="component" value="Unplaced"/>
</dbReference>